<reference evidence="1 2" key="1">
    <citation type="journal article" date="2020" name="ISME J.">
        <title>Uncovering the hidden diversity of litter-decomposition mechanisms in mushroom-forming fungi.</title>
        <authorList>
            <person name="Floudas D."/>
            <person name="Bentzer J."/>
            <person name="Ahren D."/>
            <person name="Johansson T."/>
            <person name="Persson P."/>
            <person name="Tunlid A."/>
        </authorList>
    </citation>
    <scope>NUCLEOTIDE SEQUENCE [LARGE SCALE GENOMIC DNA]</scope>
    <source>
        <strain evidence="1 2">CBS 175.51</strain>
    </source>
</reference>
<keyword evidence="2" id="KW-1185">Reference proteome</keyword>
<evidence type="ECO:0000313" key="1">
    <source>
        <dbReference type="EMBL" id="KAF5339809.1"/>
    </source>
</evidence>
<name>A0A8H5FK60_9AGAR</name>
<evidence type="ECO:0000313" key="2">
    <source>
        <dbReference type="Proteomes" id="UP000541558"/>
    </source>
</evidence>
<organism evidence="1 2">
    <name type="scientific">Ephemerocybe angulata</name>
    <dbReference type="NCBI Taxonomy" id="980116"/>
    <lineage>
        <taxon>Eukaryota</taxon>
        <taxon>Fungi</taxon>
        <taxon>Dikarya</taxon>
        <taxon>Basidiomycota</taxon>
        <taxon>Agaricomycotina</taxon>
        <taxon>Agaricomycetes</taxon>
        <taxon>Agaricomycetidae</taxon>
        <taxon>Agaricales</taxon>
        <taxon>Agaricineae</taxon>
        <taxon>Psathyrellaceae</taxon>
        <taxon>Ephemerocybe</taxon>
    </lineage>
</organism>
<sequence>MHARTSRAHMHARTARAHSIYEQTPGDYYKSMEPEDLLAHTKRVYNALRDQYLHSREVWRSTNPAYEDVMIRRWPQTLAIAAAEAGMGHGFMNTKDAEAVSKHFMSMMYLHNSNVAFEVIIMTVYRVATHLRGLRWEEGARELENMADNGGHGLSGGAYIIR</sequence>
<dbReference type="EMBL" id="JAACJK010000006">
    <property type="protein sequence ID" value="KAF5339809.1"/>
    <property type="molecule type" value="Genomic_DNA"/>
</dbReference>
<comment type="caution">
    <text evidence="1">The sequence shown here is derived from an EMBL/GenBank/DDBJ whole genome shotgun (WGS) entry which is preliminary data.</text>
</comment>
<gene>
    <name evidence="1" type="ORF">D9611_009095</name>
</gene>
<accession>A0A8H5FK60</accession>
<proteinExistence type="predicted"/>
<dbReference type="Proteomes" id="UP000541558">
    <property type="component" value="Unassembled WGS sequence"/>
</dbReference>
<dbReference type="OrthoDB" id="10279698at2759"/>
<protein>
    <submittedName>
        <fullName evidence="1">Uncharacterized protein</fullName>
    </submittedName>
</protein>